<evidence type="ECO:0000259" key="5">
    <source>
        <dbReference type="PROSITE" id="PS50016"/>
    </source>
</evidence>
<dbReference type="InterPro" id="IPR019786">
    <property type="entry name" value="Zinc_finger_PHD-type_CS"/>
</dbReference>
<dbReference type="AlphaFoldDB" id="A0AAN7VEV8"/>
<dbReference type="InterPro" id="IPR013083">
    <property type="entry name" value="Znf_RING/FYVE/PHD"/>
</dbReference>
<dbReference type="SUPFAM" id="SSF57903">
    <property type="entry name" value="FYVE/PHD zinc finger"/>
    <property type="match status" value="1"/>
</dbReference>
<reference evidence="6 7" key="1">
    <citation type="journal article" date="2024" name="Insects">
        <title>An Improved Chromosome-Level Genome Assembly of the Firefly Pyrocoelia pectoralis.</title>
        <authorList>
            <person name="Fu X."/>
            <person name="Meyer-Rochow V.B."/>
            <person name="Ballantyne L."/>
            <person name="Zhu X."/>
        </authorList>
    </citation>
    <scope>NUCLEOTIDE SEQUENCE [LARGE SCALE GENOMIC DNA]</scope>
    <source>
        <strain evidence="6">XCY_ONT2</strain>
    </source>
</reference>
<name>A0AAN7VEV8_9COLE</name>
<protein>
    <recommendedName>
        <fullName evidence="5">PHD-type domain-containing protein</fullName>
    </recommendedName>
</protein>
<proteinExistence type="predicted"/>
<evidence type="ECO:0000256" key="4">
    <source>
        <dbReference type="PROSITE-ProRule" id="PRU00146"/>
    </source>
</evidence>
<keyword evidence="1" id="KW-0479">Metal-binding</keyword>
<dbReference type="Proteomes" id="UP001329430">
    <property type="component" value="Chromosome 3"/>
</dbReference>
<gene>
    <name evidence="6" type="ORF">RI129_004946</name>
</gene>
<dbReference type="InterPro" id="IPR019787">
    <property type="entry name" value="Znf_PHD-finger"/>
</dbReference>
<organism evidence="6 7">
    <name type="scientific">Pyrocoelia pectoralis</name>
    <dbReference type="NCBI Taxonomy" id="417401"/>
    <lineage>
        <taxon>Eukaryota</taxon>
        <taxon>Metazoa</taxon>
        <taxon>Ecdysozoa</taxon>
        <taxon>Arthropoda</taxon>
        <taxon>Hexapoda</taxon>
        <taxon>Insecta</taxon>
        <taxon>Pterygota</taxon>
        <taxon>Neoptera</taxon>
        <taxon>Endopterygota</taxon>
        <taxon>Coleoptera</taxon>
        <taxon>Polyphaga</taxon>
        <taxon>Elateriformia</taxon>
        <taxon>Elateroidea</taxon>
        <taxon>Lampyridae</taxon>
        <taxon>Lampyrinae</taxon>
        <taxon>Pyrocoelia</taxon>
    </lineage>
</organism>
<evidence type="ECO:0000256" key="1">
    <source>
        <dbReference type="ARBA" id="ARBA00022723"/>
    </source>
</evidence>
<sequence>MACIKCLNEFKRNDKYLTCNGWCDGNYHIKCVNISESGHKFIIECPNILWCCDKCCSMKKLGLKAALGSIIESVKICSEKIEGCKEAINQQTGSIAEVMNENQGKIECSISHLSETKSVSYADKLKLKKHEPVLIIKPKKQEQNSMETKAEIKKSIDPTNLDVSGLRSIRNGGVLIECNNEDTMNKVKETVESKLGPTYEVKIPRKKLPRVKIVGITEKLLPEKIEEKVKLQNHNLNMDQAFIKVVHIKENKKRRGYIAYAEVNALAYRIMMKEERVNIGWDSCRVYDAVEITRCFTCSGFNHKSSECKCNKACPKCAGPHLVSECSAGEDNLKCVNCIETMDKLKIKLDVRHPAWSHDCPVFKRKLDHERSKINFLE</sequence>
<evidence type="ECO:0000313" key="7">
    <source>
        <dbReference type="Proteomes" id="UP001329430"/>
    </source>
</evidence>
<evidence type="ECO:0000313" key="6">
    <source>
        <dbReference type="EMBL" id="KAK5646482.1"/>
    </source>
</evidence>
<dbReference type="GO" id="GO:0008270">
    <property type="term" value="F:zinc ion binding"/>
    <property type="evidence" value="ECO:0007669"/>
    <property type="project" value="UniProtKB-KW"/>
</dbReference>
<dbReference type="EMBL" id="JAVRBK010000003">
    <property type="protein sequence ID" value="KAK5646482.1"/>
    <property type="molecule type" value="Genomic_DNA"/>
</dbReference>
<evidence type="ECO:0000256" key="3">
    <source>
        <dbReference type="ARBA" id="ARBA00022833"/>
    </source>
</evidence>
<feature type="domain" description="PHD-type" evidence="5">
    <location>
        <begin position="1"/>
        <end position="58"/>
    </location>
</feature>
<dbReference type="PROSITE" id="PS50016">
    <property type="entry name" value="ZF_PHD_2"/>
    <property type="match status" value="1"/>
</dbReference>
<dbReference type="Gene3D" id="3.30.40.10">
    <property type="entry name" value="Zinc/RING finger domain, C3HC4 (zinc finger)"/>
    <property type="match status" value="1"/>
</dbReference>
<keyword evidence="3" id="KW-0862">Zinc</keyword>
<evidence type="ECO:0000256" key="2">
    <source>
        <dbReference type="ARBA" id="ARBA00022771"/>
    </source>
</evidence>
<keyword evidence="2 4" id="KW-0863">Zinc-finger</keyword>
<comment type="caution">
    <text evidence="6">The sequence shown here is derived from an EMBL/GenBank/DDBJ whole genome shotgun (WGS) entry which is preliminary data.</text>
</comment>
<keyword evidence="7" id="KW-1185">Reference proteome</keyword>
<dbReference type="InterPro" id="IPR011011">
    <property type="entry name" value="Znf_FYVE_PHD"/>
</dbReference>
<dbReference type="PROSITE" id="PS01359">
    <property type="entry name" value="ZF_PHD_1"/>
    <property type="match status" value="1"/>
</dbReference>
<accession>A0AAN7VEV8</accession>